<proteinExistence type="predicted"/>
<dbReference type="OrthoDB" id="6058856at2"/>
<comment type="caution">
    <text evidence="2">The sequence shown here is derived from an EMBL/GenBank/DDBJ whole genome shotgun (WGS) entry which is preliminary data.</text>
</comment>
<evidence type="ECO:0000313" key="3">
    <source>
        <dbReference type="Proteomes" id="UP000295531"/>
    </source>
</evidence>
<gene>
    <name evidence="2" type="ORF">DEU29_102150</name>
</gene>
<sequence>MKLIEIKGVQFVNKGAELMLHAVIQQINKRWPEADIVLAPNPFSPYRKRCQVDAFQKLSLRKNRLDLNALADRLPKSIKHYLKHQWGIITEADIDLVLDASGFAYGDQWGALKAPHLAGELKRAKRRNQPYVFLPQAFGPFTRSSDRKYFSQSLPLATFIAAREKTSFDHLKGMIGESNNLHQYPDFTNLVEGAVPEHLCIADDTVLLIPNSNMINAKNTHMPEWRKRYVDVFKNAIDSIRELGLTPLFLNHEGDGDQAICEKINSLLEKPVEIIKLDHPLEVKGVIGAAKAVICSRFHGCVSALSQATPCLGTSWSHKYERLFEDYQFSEFLLSPKVSREQFKETLQAAMTADKQRSLKAKAAELKEISQSMWNHVEAAITGTE</sequence>
<dbReference type="InterPro" id="IPR007345">
    <property type="entry name" value="Polysacch_pyruvyl_Trfase"/>
</dbReference>
<dbReference type="RefSeq" id="WP_133538711.1">
    <property type="nucleotide sequence ID" value="NZ_SNXI01000002.1"/>
</dbReference>
<dbReference type="Proteomes" id="UP000295531">
    <property type="component" value="Unassembled WGS sequence"/>
</dbReference>
<dbReference type="PANTHER" id="PTHR36836:SF1">
    <property type="entry name" value="COLANIC ACID BIOSYNTHESIS PROTEIN WCAK"/>
    <property type="match status" value="1"/>
</dbReference>
<dbReference type="EMBL" id="SNXI01000002">
    <property type="protein sequence ID" value="TDP40250.1"/>
    <property type="molecule type" value="Genomic_DNA"/>
</dbReference>
<name>A0A4V3CQ19_9GAMM</name>
<evidence type="ECO:0000313" key="2">
    <source>
        <dbReference type="EMBL" id="TDP40250.1"/>
    </source>
</evidence>
<dbReference type="AlphaFoldDB" id="A0A4V3CQ19"/>
<organism evidence="2 3">
    <name type="scientific">Idiomarina aquatica</name>
    <dbReference type="NCBI Taxonomy" id="1327752"/>
    <lineage>
        <taxon>Bacteria</taxon>
        <taxon>Pseudomonadati</taxon>
        <taxon>Pseudomonadota</taxon>
        <taxon>Gammaproteobacteria</taxon>
        <taxon>Alteromonadales</taxon>
        <taxon>Idiomarinaceae</taxon>
        <taxon>Idiomarina</taxon>
    </lineage>
</organism>
<reference evidence="2 3" key="1">
    <citation type="submission" date="2019-03" db="EMBL/GenBank/DDBJ databases">
        <title>Freshwater and sediment microbial communities from various areas in North America, analyzing microbe dynamics in response to fracking.</title>
        <authorList>
            <person name="Lamendella R."/>
        </authorList>
    </citation>
    <scope>NUCLEOTIDE SEQUENCE [LARGE SCALE GENOMIC DNA]</scope>
    <source>
        <strain evidence="2 3">18_TX</strain>
    </source>
</reference>
<dbReference type="PANTHER" id="PTHR36836">
    <property type="entry name" value="COLANIC ACID BIOSYNTHESIS PROTEIN WCAK"/>
    <property type="match status" value="1"/>
</dbReference>
<accession>A0A4V3CQ19</accession>
<protein>
    <submittedName>
        <fullName evidence="2">Colanic acid/amylovoran biosynthesis protein</fullName>
    </submittedName>
</protein>
<feature type="domain" description="Polysaccharide pyruvyl transferase" evidence="1">
    <location>
        <begin position="13"/>
        <end position="318"/>
    </location>
</feature>
<evidence type="ECO:0000259" key="1">
    <source>
        <dbReference type="Pfam" id="PF04230"/>
    </source>
</evidence>
<keyword evidence="3" id="KW-1185">Reference proteome</keyword>
<dbReference type="Pfam" id="PF04230">
    <property type="entry name" value="PS_pyruv_trans"/>
    <property type="match status" value="1"/>
</dbReference>